<comment type="caution">
    <text evidence="2">The sequence shown here is derived from an EMBL/GenBank/DDBJ whole genome shotgun (WGS) entry which is preliminary data.</text>
</comment>
<dbReference type="EMBL" id="JADNYJ010000105">
    <property type="protein sequence ID" value="KAF8884899.1"/>
    <property type="molecule type" value="Genomic_DNA"/>
</dbReference>
<feature type="compositionally biased region" description="Polar residues" evidence="1">
    <location>
        <begin position="152"/>
        <end position="163"/>
    </location>
</feature>
<evidence type="ECO:0000313" key="3">
    <source>
        <dbReference type="Proteomes" id="UP000724874"/>
    </source>
</evidence>
<feature type="region of interest" description="Disordered" evidence="1">
    <location>
        <begin position="1"/>
        <end position="119"/>
    </location>
</feature>
<reference evidence="2" key="1">
    <citation type="submission" date="2020-11" db="EMBL/GenBank/DDBJ databases">
        <authorList>
            <consortium name="DOE Joint Genome Institute"/>
            <person name="Ahrendt S."/>
            <person name="Riley R."/>
            <person name="Andreopoulos W."/>
            <person name="LaButti K."/>
            <person name="Pangilinan J."/>
            <person name="Ruiz-duenas F.J."/>
            <person name="Barrasa J.M."/>
            <person name="Sanchez-Garcia M."/>
            <person name="Camarero S."/>
            <person name="Miyauchi S."/>
            <person name="Serrano A."/>
            <person name="Linde D."/>
            <person name="Babiker R."/>
            <person name="Drula E."/>
            <person name="Ayuso-Fernandez I."/>
            <person name="Pacheco R."/>
            <person name="Padilla G."/>
            <person name="Ferreira P."/>
            <person name="Barriuso J."/>
            <person name="Kellner H."/>
            <person name="Castanera R."/>
            <person name="Alfaro M."/>
            <person name="Ramirez L."/>
            <person name="Pisabarro A.G."/>
            <person name="Kuo A."/>
            <person name="Tritt A."/>
            <person name="Lipzen A."/>
            <person name="He G."/>
            <person name="Yan M."/>
            <person name="Ng V."/>
            <person name="Cullen D."/>
            <person name="Martin F."/>
            <person name="Rosso M.-N."/>
            <person name="Henrissat B."/>
            <person name="Hibbett D."/>
            <person name="Martinez A.T."/>
            <person name="Grigoriev I.V."/>
        </authorList>
    </citation>
    <scope>NUCLEOTIDE SEQUENCE</scope>
    <source>
        <strain evidence="2">AH 44721</strain>
    </source>
</reference>
<protein>
    <submittedName>
        <fullName evidence="2">Uncharacterized protein</fullName>
    </submittedName>
</protein>
<feature type="compositionally biased region" description="Acidic residues" evidence="1">
    <location>
        <begin position="83"/>
        <end position="110"/>
    </location>
</feature>
<feature type="non-terminal residue" evidence="2">
    <location>
        <position position="1"/>
    </location>
</feature>
<accession>A0A9P5NF84</accession>
<dbReference type="AlphaFoldDB" id="A0A9P5NF84"/>
<evidence type="ECO:0000313" key="2">
    <source>
        <dbReference type="EMBL" id="KAF8884899.1"/>
    </source>
</evidence>
<dbReference type="Proteomes" id="UP000724874">
    <property type="component" value="Unassembled WGS sequence"/>
</dbReference>
<feature type="compositionally biased region" description="Polar residues" evidence="1">
    <location>
        <begin position="1"/>
        <end position="10"/>
    </location>
</feature>
<sequence>MSTQGDQGSRNIAEIQQEEEADGNRHANPEQENRTSQNKDTVGATDNDEPLKLSGAAGSSSEDTTTAPAALGQTGTGGPHITDDEEDEGEDDEEDGEEDGEEDDDDDDDDFPRFEDAYESHLPIRHDFSNAQIYSMPVLPVVGSSAPCQVKSRPSLSRQNNSLGHLLRI</sequence>
<keyword evidence="3" id="KW-1185">Reference proteome</keyword>
<name>A0A9P5NF84_GYMJU</name>
<proteinExistence type="predicted"/>
<feature type="compositionally biased region" description="Basic and acidic residues" evidence="1">
    <location>
        <begin position="22"/>
        <end position="33"/>
    </location>
</feature>
<gene>
    <name evidence="2" type="ORF">CPB84DRAFT_1964877</name>
</gene>
<feature type="compositionally biased region" description="Polar residues" evidence="1">
    <location>
        <begin position="57"/>
        <end position="67"/>
    </location>
</feature>
<evidence type="ECO:0000256" key="1">
    <source>
        <dbReference type="SAM" id="MobiDB-lite"/>
    </source>
</evidence>
<organism evidence="2 3">
    <name type="scientific">Gymnopilus junonius</name>
    <name type="common">Spectacular rustgill mushroom</name>
    <name type="synonym">Gymnopilus spectabilis subsp. junonius</name>
    <dbReference type="NCBI Taxonomy" id="109634"/>
    <lineage>
        <taxon>Eukaryota</taxon>
        <taxon>Fungi</taxon>
        <taxon>Dikarya</taxon>
        <taxon>Basidiomycota</taxon>
        <taxon>Agaricomycotina</taxon>
        <taxon>Agaricomycetes</taxon>
        <taxon>Agaricomycetidae</taxon>
        <taxon>Agaricales</taxon>
        <taxon>Agaricineae</taxon>
        <taxon>Hymenogastraceae</taxon>
        <taxon>Gymnopilus</taxon>
    </lineage>
</organism>
<feature type="region of interest" description="Disordered" evidence="1">
    <location>
        <begin position="150"/>
        <end position="169"/>
    </location>
</feature>